<evidence type="ECO:0000313" key="2">
    <source>
        <dbReference type="Proteomes" id="UP000655225"/>
    </source>
</evidence>
<dbReference type="Proteomes" id="UP000655225">
    <property type="component" value="Unassembled WGS sequence"/>
</dbReference>
<name>A0A834ZC69_TETSI</name>
<gene>
    <name evidence="1" type="ORF">HHK36_008944</name>
</gene>
<reference evidence="1 2" key="1">
    <citation type="submission" date="2020-04" db="EMBL/GenBank/DDBJ databases">
        <title>Plant Genome Project.</title>
        <authorList>
            <person name="Zhang R.-G."/>
        </authorList>
    </citation>
    <scope>NUCLEOTIDE SEQUENCE [LARGE SCALE GENOMIC DNA]</scope>
    <source>
        <strain evidence="1">YNK0</strain>
        <tissue evidence="1">Leaf</tissue>
    </source>
</reference>
<sequence length="215" mass="23428">MSRRLVPAASKSTYALCSGSLIRKIELGWGSTIYEIRLLVASGRLLPSPEIQVSTGKDLLIPCGRAGLEASYRKLLATRKAASPTYKSEVLGITCLTVQQKIVMKVQMNCNKSRSKALKIAAVAHGVTSVALEGDDKDMVVVIGDEVDSVCLTISLRKKVGYTRLISVEEEKKKDEKKDENDQVLIPSASSYNPYPQLLTCEMGYNPSPSICSIM</sequence>
<protein>
    <submittedName>
        <fullName evidence="1">Uncharacterized protein</fullName>
    </submittedName>
</protein>
<dbReference type="InterPro" id="IPR044296">
    <property type="entry name" value="HIPP46"/>
</dbReference>
<keyword evidence="2" id="KW-1185">Reference proteome</keyword>
<evidence type="ECO:0000313" key="1">
    <source>
        <dbReference type="EMBL" id="KAF8404067.1"/>
    </source>
</evidence>
<organism evidence="1 2">
    <name type="scientific">Tetracentron sinense</name>
    <name type="common">Spur-leaf</name>
    <dbReference type="NCBI Taxonomy" id="13715"/>
    <lineage>
        <taxon>Eukaryota</taxon>
        <taxon>Viridiplantae</taxon>
        <taxon>Streptophyta</taxon>
        <taxon>Embryophyta</taxon>
        <taxon>Tracheophyta</taxon>
        <taxon>Spermatophyta</taxon>
        <taxon>Magnoliopsida</taxon>
        <taxon>Trochodendrales</taxon>
        <taxon>Trochodendraceae</taxon>
        <taxon>Tetracentron</taxon>
    </lineage>
</organism>
<comment type="caution">
    <text evidence="1">The sequence shown here is derived from an EMBL/GenBank/DDBJ whole genome shotgun (WGS) entry which is preliminary data.</text>
</comment>
<accession>A0A834ZC69</accession>
<dbReference type="AlphaFoldDB" id="A0A834ZC69"/>
<proteinExistence type="predicted"/>
<dbReference type="PANTHER" id="PTHR46371">
    <property type="entry name" value="OS04G0464100 PROTEIN"/>
    <property type="match status" value="1"/>
</dbReference>
<dbReference type="EMBL" id="JABCRI010000006">
    <property type="protein sequence ID" value="KAF8404067.1"/>
    <property type="molecule type" value="Genomic_DNA"/>
</dbReference>
<dbReference type="OrthoDB" id="692882at2759"/>
<dbReference type="Gene3D" id="3.30.70.100">
    <property type="match status" value="1"/>
</dbReference>